<dbReference type="AlphaFoldDB" id="A0A1G7JV61"/>
<keyword evidence="2" id="KW-0489">Methyltransferase</keyword>
<organism evidence="2 3">
    <name type="scientific">Desulfovibrio legallii</name>
    <dbReference type="NCBI Taxonomy" id="571438"/>
    <lineage>
        <taxon>Bacteria</taxon>
        <taxon>Pseudomonadati</taxon>
        <taxon>Thermodesulfobacteriota</taxon>
        <taxon>Desulfovibrionia</taxon>
        <taxon>Desulfovibrionales</taxon>
        <taxon>Desulfovibrionaceae</taxon>
        <taxon>Desulfovibrio</taxon>
    </lineage>
</organism>
<reference evidence="3" key="1">
    <citation type="submission" date="2016-10" db="EMBL/GenBank/DDBJ databases">
        <authorList>
            <person name="Varghese N."/>
            <person name="Submissions S."/>
        </authorList>
    </citation>
    <scope>NUCLEOTIDE SEQUENCE [LARGE SCALE GENOMIC DNA]</scope>
    <source>
        <strain evidence="3">KHC7</strain>
    </source>
</reference>
<proteinExistence type="predicted"/>
<sequence>MGTLIDKKDGRAYWNSRARTFPRYEEGDQTYEAGMLRRAREHGVVFAGKDVLDVGCGSGMYTLRLAQEAAQVTAVDVSDEMLRLLQEDAAALGLANIRTVRSGWEDFTPDRRYEVVFASMTPALDSEAGKEKLLTCAADWVVYMGFLDRMASDLMQGLYARYSITPRVFNNAQVMHQWLTARGIACTALPVKGQWVVSRNRADALDVCATTLQHYGVDPDPDLLAAHIAAFRDDSGAYVERTDYTIEMLLWQNS</sequence>
<dbReference type="InterPro" id="IPR029063">
    <property type="entry name" value="SAM-dependent_MTases_sf"/>
</dbReference>
<dbReference type="RefSeq" id="WP_092152906.1">
    <property type="nucleotide sequence ID" value="NZ_FNBX01000003.1"/>
</dbReference>
<dbReference type="InterPro" id="IPR041698">
    <property type="entry name" value="Methyltransf_25"/>
</dbReference>
<keyword evidence="3" id="KW-1185">Reference proteome</keyword>
<dbReference type="PANTHER" id="PTHR43667:SF2">
    <property type="entry name" value="FATTY ACID C-METHYL TRANSFERASE"/>
    <property type="match status" value="1"/>
</dbReference>
<gene>
    <name evidence="2" type="ORF">SAMN05192586_103154</name>
</gene>
<feature type="domain" description="Methyltransferase" evidence="1">
    <location>
        <begin position="51"/>
        <end position="122"/>
    </location>
</feature>
<evidence type="ECO:0000259" key="1">
    <source>
        <dbReference type="Pfam" id="PF13649"/>
    </source>
</evidence>
<dbReference type="GO" id="GO:0032259">
    <property type="term" value="P:methylation"/>
    <property type="evidence" value="ECO:0007669"/>
    <property type="project" value="UniProtKB-KW"/>
</dbReference>
<evidence type="ECO:0000313" key="3">
    <source>
        <dbReference type="Proteomes" id="UP000199355"/>
    </source>
</evidence>
<dbReference type="CDD" id="cd02440">
    <property type="entry name" value="AdoMet_MTases"/>
    <property type="match status" value="1"/>
</dbReference>
<evidence type="ECO:0000313" key="2">
    <source>
        <dbReference type="EMBL" id="SDF28820.1"/>
    </source>
</evidence>
<accession>A0A1G7JV61</accession>
<keyword evidence="2" id="KW-0808">Transferase</keyword>
<dbReference type="Proteomes" id="UP000199355">
    <property type="component" value="Unassembled WGS sequence"/>
</dbReference>
<dbReference type="EMBL" id="FNBX01000003">
    <property type="protein sequence ID" value="SDF28820.1"/>
    <property type="molecule type" value="Genomic_DNA"/>
</dbReference>
<dbReference type="Pfam" id="PF13649">
    <property type="entry name" value="Methyltransf_25"/>
    <property type="match status" value="1"/>
</dbReference>
<name>A0A1G7JV61_9BACT</name>
<dbReference type="InterPro" id="IPR050723">
    <property type="entry name" value="CFA/CMAS"/>
</dbReference>
<dbReference type="GO" id="GO:0008168">
    <property type="term" value="F:methyltransferase activity"/>
    <property type="evidence" value="ECO:0007669"/>
    <property type="project" value="UniProtKB-KW"/>
</dbReference>
<protein>
    <submittedName>
        <fullName evidence="2">Methyltransferase domain-containing protein</fullName>
    </submittedName>
</protein>
<dbReference type="OrthoDB" id="9790700at2"/>
<dbReference type="PANTHER" id="PTHR43667">
    <property type="entry name" value="CYCLOPROPANE-FATTY-ACYL-PHOSPHOLIPID SYNTHASE"/>
    <property type="match status" value="1"/>
</dbReference>
<dbReference type="STRING" id="571438.SAMN05192586_103154"/>
<dbReference type="Gene3D" id="3.40.50.150">
    <property type="entry name" value="Vaccinia Virus protein VP39"/>
    <property type="match status" value="1"/>
</dbReference>
<dbReference type="SUPFAM" id="SSF53335">
    <property type="entry name" value="S-adenosyl-L-methionine-dependent methyltransferases"/>
    <property type="match status" value="1"/>
</dbReference>